<evidence type="ECO:0000313" key="3">
    <source>
        <dbReference type="EMBL" id="GAG52596.1"/>
    </source>
</evidence>
<organism evidence="3">
    <name type="scientific">marine sediment metagenome</name>
    <dbReference type="NCBI Taxonomy" id="412755"/>
    <lineage>
        <taxon>unclassified sequences</taxon>
        <taxon>metagenomes</taxon>
        <taxon>ecological metagenomes</taxon>
    </lineage>
</organism>
<sequence>MKTDALPGDYVEIHLTRIIYEGILLESPETEKSVVLLKLDSGYNIGFNKKDILEIKVVRKDSVSSALLAPALETKGDRKSRANARPPSPKKLGGKPNVAMIIT</sequence>
<comment type="caution">
    <text evidence="3">The sequence shown here is derived from an EMBL/GenBank/DDBJ whole genome shotgun (WGS) entry which is preliminary data.</text>
</comment>
<feature type="non-terminal residue" evidence="3">
    <location>
        <position position="103"/>
    </location>
</feature>
<name>X0ZX14_9ZZZZ</name>
<dbReference type="Gene3D" id="2.30.30.520">
    <property type="match status" value="1"/>
</dbReference>
<protein>
    <recommendedName>
        <fullName evidence="2">GatD N-terminal domain-containing protein</fullName>
    </recommendedName>
</protein>
<dbReference type="EMBL" id="BARS01053599">
    <property type="protein sequence ID" value="GAG52596.1"/>
    <property type="molecule type" value="Genomic_DNA"/>
</dbReference>
<dbReference type="InterPro" id="IPR040918">
    <property type="entry name" value="GatD_N"/>
</dbReference>
<dbReference type="SUPFAM" id="SSF141300">
    <property type="entry name" value="GatD N-terminal domain-like"/>
    <property type="match status" value="1"/>
</dbReference>
<dbReference type="Pfam" id="PF18195">
    <property type="entry name" value="GatD_N"/>
    <property type="match status" value="1"/>
</dbReference>
<dbReference type="InterPro" id="IPR037222">
    <property type="entry name" value="GatD_N_sf"/>
</dbReference>
<dbReference type="AlphaFoldDB" id="X0ZX14"/>
<evidence type="ECO:0000259" key="2">
    <source>
        <dbReference type="Pfam" id="PF18195"/>
    </source>
</evidence>
<gene>
    <name evidence="3" type="ORF">S01H1_79499</name>
</gene>
<evidence type="ECO:0000256" key="1">
    <source>
        <dbReference type="SAM" id="MobiDB-lite"/>
    </source>
</evidence>
<feature type="domain" description="GatD N-terminal" evidence="2">
    <location>
        <begin position="7"/>
        <end position="58"/>
    </location>
</feature>
<feature type="region of interest" description="Disordered" evidence="1">
    <location>
        <begin position="74"/>
        <end position="103"/>
    </location>
</feature>
<reference evidence="3" key="1">
    <citation type="journal article" date="2014" name="Front. Microbiol.">
        <title>High frequency of phylogenetically diverse reductive dehalogenase-homologous genes in deep subseafloor sedimentary metagenomes.</title>
        <authorList>
            <person name="Kawai M."/>
            <person name="Futagami T."/>
            <person name="Toyoda A."/>
            <person name="Takaki Y."/>
            <person name="Nishi S."/>
            <person name="Hori S."/>
            <person name="Arai W."/>
            <person name="Tsubouchi T."/>
            <person name="Morono Y."/>
            <person name="Uchiyama I."/>
            <person name="Ito T."/>
            <person name="Fujiyama A."/>
            <person name="Inagaki F."/>
            <person name="Takami H."/>
        </authorList>
    </citation>
    <scope>NUCLEOTIDE SEQUENCE</scope>
    <source>
        <strain evidence="3">Expedition CK06-06</strain>
    </source>
</reference>
<accession>X0ZX14</accession>
<proteinExistence type="predicted"/>